<dbReference type="GO" id="GO:0008081">
    <property type="term" value="F:phosphoric diester hydrolase activity"/>
    <property type="evidence" value="ECO:0007669"/>
    <property type="project" value="InterPro"/>
</dbReference>
<evidence type="ECO:0000259" key="2">
    <source>
        <dbReference type="PROSITE" id="PS51704"/>
    </source>
</evidence>
<dbReference type="Pfam" id="PF03009">
    <property type="entry name" value="GDPD"/>
    <property type="match status" value="1"/>
</dbReference>
<dbReference type="PANTHER" id="PTHR46211">
    <property type="entry name" value="GLYCEROPHOSPHORYL DIESTER PHOSPHODIESTERASE"/>
    <property type="match status" value="1"/>
</dbReference>
<feature type="domain" description="GP-PDE" evidence="2">
    <location>
        <begin position="37"/>
        <end position="266"/>
    </location>
</feature>
<gene>
    <name evidence="3" type="ORF">H9704_11965</name>
</gene>
<feature type="chain" id="PRO_5038646064" evidence="1">
    <location>
        <begin position="29"/>
        <end position="266"/>
    </location>
</feature>
<dbReference type="PANTHER" id="PTHR46211:SF8">
    <property type="entry name" value="PHOSPHODIESTERASE"/>
    <property type="match status" value="1"/>
</dbReference>
<reference evidence="3" key="2">
    <citation type="submission" date="2021-04" db="EMBL/GenBank/DDBJ databases">
        <authorList>
            <person name="Gilroy R."/>
        </authorList>
    </citation>
    <scope>NUCLEOTIDE SEQUENCE</scope>
    <source>
        <strain evidence="3">CHK180-15479</strain>
    </source>
</reference>
<accession>A0A9D2SJ23</accession>
<dbReference type="PROSITE" id="PS51704">
    <property type="entry name" value="GP_PDE"/>
    <property type="match status" value="1"/>
</dbReference>
<dbReference type="InterPro" id="IPR030395">
    <property type="entry name" value="GP_PDE_dom"/>
</dbReference>
<organism evidence="3 4">
    <name type="scientific">Candidatus Enterocloster excrementipullorum</name>
    <dbReference type="NCBI Taxonomy" id="2838559"/>
    <lineage>
        <taxon>Bacteria</taxon>
        <taxon>Bacillati</taxon>
        <taxon>Bacillota</taxon>
        <taxon>Clostridia</taxon>
        <taxon>Lachnospirales</taxon>
        <taxon>Lachnospiraceae</taxon>
        <taxon>Enterocloster</taxon>
    </lineage>
</organism>
<name>A0A9D2SJ23_9FIRM</name>
<dbReference type="Gene3D" id="3.20.20.190">
    <property type="entry name" value="Phosphatidylinositol (PI) phosphodiesterase"/>
    <property type="match status" value="1"/>
</dbReference>
<proteinExistence type="predicted"/>
<dbReference type="SUPFAM" id="SSF51695">
    <property type="entry name" value="PLC-like phosphodiesterases"/>
    <property type="match status" value="1"/>
</dbReference>
<dbReference type="GO" id="GO:0006629">
    <property type="term" value="P:lipid metabolic process"/>
    <property type="evidence" value="ECO:0007669"/>
    <property type="project" value="InterPro"/>
</dbReference>
<dbReference type="EMBL" id="DWWT01000063">
    <property type="protein sequence ID" value="HJC06848.1"/>
    <property type="molecule type" value="Genomic_DNA"/>
</dbReference>
<keyword evidence="1" id="KW-0732">Signal</keyword>
<sequence>MMKIRKRVAGAALLTFAVLLASSGKSWAAGETWEQRVEITAHRGNSSQAPDNTLEAFESAMKTGADWIETDVTQSKDGILVLFHDEDLGPATGKQGKIWELTFEELRQINPKPSMGPSFRDARVPSLSEAMDLCKDKIKMNLEIKVNGHQTADFVARVVAMVREKGMDDQCMITSFQYSVLEQVKALAPGLKTGLITNTAIDPAQPLPAADYVMLNVSLTIPQVVSGLQAQGKKVGVWTVNDGTALEKCRLAGADNVITDKPGTIL</sequence>
<comment type="caution">
    <text evidence="3">The sequence shown here is derived from an EMBL/GenBank/DDBJ whole genome shotgun (WGS) entry which is preliminary data.</text>
</comment>
<dbReference type="InterPro" id="IPR017946">
    <property type="entry name" value="PLC-like_Pdiesterase_TIM-brl"/>
</dbReference>
<feature type="signal peptide" evidence="1">
    <location>
        <begin position="1"/>
        <end position="28"/>
    </location>
</feature>
<evidence type="ECO:0000256" key="1">
    <source>
        <dbReference type="SAM" id="SignalP"/>
    </source>
</evidence>
<evidence type="ECO:0000313" key="3">
    <source>
        <dbReference type="EMBL" id="HJC06848.1"/>
    </source>
</evidence>
<dbReference type="AlphaFoldDB" id="A0A9D2SJ23"/>
<evidence type="ECO:0000313" key="4">
    <source>
        <dbReference type="Proteomes" id="UP000823910"/>
    </source>
</evidence>
<dbReference type="Proteomes" id="UP000823910">
    <property type="component" value="Unassembled WGS sequence"/>
</dbReference>
<protein>
    <submittedName>
        <fullName evidence="3">Glycerophosphodiester phosphodiesterase</fullName>
    </submittedName>
</protein>
<reference evidence="3" key="1">
    <citation type="journal article" date="2021" name="PeerJ">
        <title>Extensive microbial diversity within the chicken gut microbiome revealed by metagenomics and culture.</title>
        <authorList>
            <person name="Gilroy R."/>
            <person name="Ravi A."/>
            <person name="Getino M."/>
            <person name="Pursley I."/>
            <person name="Horton D.L."/>
            <person name="Alikhan N.F."/>
            <person name="Baker D."/>
            <person name="Gharbi K."/>
            <person name="Hall N."/>
            <person name="Watson M."/>
            <person name="Adriaenssens E.M."/>
            <person name="Foster-Nyarko E."/>
            <person name="Jarju S."/>
            <person name="Secka A."/>
            <person name="Antonio M."/>
            <person name="Oren A."/>
            <person name="Chaudhuri R.R."/>
            <person name="La Ragione R."/>
            <person name="Hildebrand F."/>
            <person name="Pallen M.J."/>
        </authorList>
    </citation>
    <scope>NUCLEOTIDE SEQUENCE</scope>
    <source>
        <strain evidence="3">CHK180-15479</strain>
    </source>
</reference>